<dbReference type="GO" id="GO:0046872">
    <property type="term" value="F:metal ion binding"/>
    <property type="evidence" value="ECO:0007669"/>
    <property type="project" value="UniProtKB-KW"/>
</dbReference>
<dbReference type="AlphaFoldDB" id="A0A317PIE2"/>
<dbReference type="PANTHER" id="PTHR33542">
    <property type="entry name" value="SIROHYDROCHLORIN FERROCHELATASE, CHLOROPLASTIC"/>
    <property type="match status" value="1"/>
</dbReference>
<dbReference type="EMBL" id="QGTR01000004">
    <property type="protein sequence ID" value="PWV98977.1"/>
    <property type="molecule type" value="Genomic_DNA"/>
</dbReference>
<dbReference type="RefSeq" id="WP_110033135.1">
    <property type="nucleotide sequence ID" value="NZ_QGTR01000004.1"/>
</dbReference>
<accession>A0A317PIE2</accession>
<evidence type="ECO:0000313" key="4">
    <source>
        <dbReference type="EMBL" id="PWV98977.1"/>
    </source>
</evidence>
<keyword evidence="1" id="KW-0479">Metal-binding</keyword>
<dbReference type="GO" id="GO:0016829">
    <property type="term" value="F:lyase activity"/>
    <property type="evidence" value="ECO:0007669"/>
    <property type="project" value="UniProtKB-KW"/>
</dbReference>
<dbReference type="InterPro" id="IPR002762">
    <property type="entry name" value="CbiX-like"/>
</dbReference>
<evidence type="ECO:0000256" key="3">
    <source>
        <dbReference type="SAM" id="MobiDB-lite"/>
    </source>
</evidence>
<dbReference type="InterPro" id="IPR050963">
    <property type="entry name" value="Sirohydro_Cobaltochel/CbiX"/>
</dbReference>
<comment type="caution">
    <text evidence="4">The sequence shown here is derived from an EMBL/GenBank/DDBJ whole genome shotgun (WGS) entry which is preliminary data.</text>
</comment>
<dbReference type="PANTHER" id="PTHR33542:SF3">
    <property type="entry name" value="SIROHYDROCHLORIN FERROCHELATASE, CHLOROPLASTIC"/>
    <property type="match status" value="1"/>
</dbReference>
<evidence type="ECO:0000256" key="2">
    <source>
        <dbReference type="ARBA" id="ARBA00023239"/>
    </source>
</evidence>
<dbReference type="CDD" id="cd03416">
    <property type="entry name" value="CbiX_SirB_N"/>
    <property type="match status" value="1"/>
</dbReference>
<dbReference type="OrthoDB" id="9797895at2"/>
<protein>
    <submittedName>
        <fullName evidence="4">Sirohydrochlorin cobaltochelatase</fullName>
    </submittedName>
</protein>
<feature type="region of interest" description="Disordered" evidence="3">
    <location>
        <begin position="340"/>
        <end position="424"/>
    </location>
</feature>
<proteinExistence type="predicted"/>
<dbReference type="Pfam" id="PF01903">
    <property type="entry name" value="CbiX"/>
    <property type="match status" value="2"/>
</dbReference>
<dbReference type="SUPFAM" id="SSF53800">
    <property type="entry name" value="Chelatase"/>
    <property type="match status" value="1"/>
</dbReference>
<gene>
    <name evidence="4" type="ORF">DFR52_104268</name>
</gene>
<evidence type="ECO:0000313" key="5">
    <source>
        <dbReference type="Proteomes" id="UP000246352"/>
    </source>
</evidence>
<reference evidence="4 5" key="1">
    <citation type="submission" date="2018-05" db="EMBL/GenBank/DDBJ databases">
        <title>Genomic Encyclopedia of Type Strains, Phase IV (KMG-IV): sequencing the most valuable type-strain genomes for metagenomic binning, comparative biology and taxonomic classification.</title>
        <authorList>
            <person name="Goeker M."/>
        </authorList>
    </citation>
    <scope>NUCLEOTIDE SEQUENCE [LARGE SCALE GENOMIC DNA]</scope>
    <source>
        <strain evidence="4 5">DSM 16791</strain>
    </source>
</reference>
<dbReference type="Proteomes" id="UP000246352">
    <property type="component" value="Unassembled WGS sequence"/>
</dbReference>
<feature type="compositionally biased region" description="Basic and acidic residues" evidence="3">
    <location>
        <begin position="408"/>
        <end position="424"/>
    </location>
</feature>
<feature type="compositionally biased region" description="Basic and acidic residues" evidence="3">
    <location>
        <begin position="360"/>
        <end position="400"/>
    </location>
</feature>
<feature type="compositionally biased region" description="Basic and acidic residues" evidence="3">
    <location>
        <begin position="340"/>
        <end position="353"/>
    </location>
</feature>
<keyword evidence="5" id="KW-1185">Reference proteome</keyword>
<evidence type="ECO:0000256" key="1">
    <source>
        <dbReference type="ARBA" id="ARBA00022723"/>
    </source>
</evidence>
<dbReference type="Gene3D" id="3.40.50.1400">
    <property type="match status" value="2"/>
</dbReference>
<keyword evidence="2" id="KW-0456">Lyase</keyword>
<sequence length="424" mass="46973">MEKIGIMVCGHGSRNQNAAREFATVSEGLRARYPDTPVEYGYLEFCNPVISEGLDRLRAKGVTRVLAVPGMLFAAGHAKNDIPSVLNTYQAQNRDMVISYGRELGIDLRMIRAAGARITEAVEAANAEFGELPLHDTMLVVVGRGSSDPDANSNATKVMRMLWEGLGFGWGETVYSGVTFPLVAPGLKHAAKLGYKRIIVFPYFLFTGVLVKRIYSQTDEVAAEHPEIQFVKASYLSDHPLVLDTFQDRVQEILDGQALMNCQMCKYREQVLGFEAEVGLPQESHHHHVEGIGGGLENCPCKGDCDASCREEEFCRAHGLPWTPVHSHSSPAALEPVAHAHGDHEHHDHDHGHDHHHHDGGHDHGNDHDHDHGHSHDHAHDHAHAHDHPHDHSHDHGDGHAHHHHPYPHADHPLGPRSMDKKKV</sequence>
<dbReference type="CDD" id="cd03414">
    <property type="entry name" value="CbiX_SirB_C"/>
    <property type="match status" value="1"/>
</dbReference>
<organism evidence="4 5">
    <name type="scientific">Hoeflea marina</name>
    <dbReference type="NCBI Taxonomy" id="274592"/>
    <lineage>
        <taxon>Bacteria</taxon>
        <taxon>Pseudomonadati</taxon>
        <taxon>Pseudomonadota</taxon>
        <taxon>Alphaproteobacteria</taxon>
        <taxon>Hyphomicrobiales</taxon>
        <taxon>Rhizobiaceae</taxon>
        <taxon>Hoeflea</taxon>
    </lineage>
</organism>
<name>A0A317PIE2_9HYPH</name>